<accession>K6VMJ2</accession>
<dbReference type="AlphaFoldDB" id="K6VMJ2"/>
<keyword evidence="2" id="KW-1185">Reference proteome</keyword>
<dbReference type="OrthoDB" id="5194165at2"/>
<evidence type="ECO:0000313" key="2">
    <source>
        <dbReference type="Proteomes" id="UP000008366"/>
    </source>
</evidence>
<name>K6VMJ2_9MICO</name>
<proteinExistence type="predicted"/>
<sequence>MSQQPAPPIDPNAWMTYALNPIRTMVDIPRERMSDEQLSVYPFAANALAGGEPVIPFVARGAGHRLCRVCLAEWSVRMSPDHVAGCPAADARA</sequence>
<dbReference type="EMBL" id="BAHD01000069">
    <property type="protein sequence ID" value="GAB97433.1"/>
    <property type="molecule type" value="Genomic_DNA"/>
</dbReference>
<gene>
    <name evidence="1" type="ORF">KILIM_069_00010</name>
</gene>
<organism evidence="1 2">
    <name type="scientific">Kineosphaera limosa NBRC 100340</name>
    <dbReference type="NCBI Taxonomy" id="1184609"/>
    <lineage>
        <taxon>Bacteria</taxon>
        <taxon>Bacillati</taxon>
        <taxon>Actinomycetota</taxon>
        <taxon>Actinomycetes</taxon>
        <taxon>Micrococcales</taxon>
        <taxon>Dermatophilaceae</taxon>
        <taxon>Kineosphaera</taxon>
    </lineage>
</organism>
<evidence type="ECO:0000313" key="1">
    <source>
        <dbReference type="EMBL" id="GAB97433.1"/>
    </source>
</evidence>
<comment type="caution">
    <text evidence="1">The sequence shown here is derived from an EMBL/GenBank/DDBJ whole genome shotgun (WGS) entry which is preliminary data.</text>
</comment>
<dbReference type="Proteomes" id="UP000008366">
    <property type="component" value="Unassembled WGS sequence"/>
</dbReference>
<dbReference type="RefSeq" id="WP_006593965.1">
    <property type="nucleotide sequence ID" value="NZ_BAHD01000069.1"/>
</dbReference>
<reference evidence="1 2" key="1">
    <citation type="submission" date="2012-08" db="EMBL/GenBank/DDBJ databases">
        <title>Whole genome shotgun sequence of Kineosphaera limosa NBRC 100340.</title>
        <authorList>
            <person name="Yoshida I."/>
            <person name="Isaki S."/>
            <person name="Hosoyama A."/>
            <person name="Tsuchikane K."/>
            <person name="Katsumata H."/>
            <person name="Ando Y."/>
            <person name="Ohji S."/>
            <person name="Hamada M."/>
            <person name="Tamura T."/>
            <person name="Yamazoe A."/>
            <person name="Yamazaki S."/>
            <person name="Fujita N."/>
        </authorList>
    </citation>
    <scope>NUCLEOTIDE SEQUENCE [LARGE SCALE GENOMIC DNA]</scope>
    <source>
        <strain evidence="1 2">NBRC 100340</strain>
    </source>
</reference>
<protein>
    <submittedName>
        <fullName evidence="1">Uncharacterized protein</fullName>
    </submittedName>
</protein>